<evidence type="ECO:0000313" key="10">
    <source>
        <dbReference type="EnsemblMetazoa" id="tetur05g05080.1"/>
    </source>
</evidence>
<feature type="transmembrane region" description="Helical" evidence="8">
    <location>
        <begin position="187"/>
        <end position="208"/>
    </location>
</feature>
<gene>
    <name evidence="10" type="primary">107360496</name>
</gene>
<keyword evidence="8" id="KW-0406">Ion transport</keyword>
<sequence length="669" mass="72965">MADLITHLSTTDLSVPRPSVASVSEVTCGFTCWRPRFLRRYANPKIFVAIFSLIATMRSAYFVYMIGVMSTLEKRYAFPSKLSALILIADNISGMVMSPVIGYLGTKFHGPKIIGWGTVLVGLSSIVSGLPYLIYGPATHLLSAETLGIKSSSSLNSTTKYDLCSLSGKPETCQDADRHTFVVGAYALLWAGSFVNGLGNTAFWVVGVPYLDDNVEKKNSPVYFSTTMVIRYSGVALGFLLSSFSLSLYENPTITVNIPRNDPRWVGAWWIGFFIIGFGILLSAIPMFMFPVTMKSNKKQEAKKKMSFTDALATFKRIITNPVLVFDTLGGAMRVIGWAGYYITKTRYIEAQFRQSAAASSFLTGSTSSVLKVIGIFAGGLAISKFRPRPKVLIAYVVFIEMVCNVFILAGIFIGCPAPKFGNIIVDQNTAKASLLNGCNRDCSCTTSVFQPVCGSDGKTNYFSPCYAGCQVSLTNESYSGFSQCLCQSEMDHSVTSGYCDQECNTLPLYLTIIGLAGIISSTAWAGNFIIALRAVDPKDKAFAMGLIGSCMAIFAYIPYPIIFGFVTDAACLVWEESCGETGNCWLYDIDKFRVYLHGTAFTLVMIGSCFDIGVLVYANRLKNLYDDEDDDVQTGKGNHEMSGANGIKAEEEEALFDASQTKSNCNHN</sequence>
<evidence type="ECO:0000313" key="11">
    <source>
        <dbReference type="Proteomes" id="UP000015104"/>
    </source>
</evidence>
<dbReference type="CDD" id="cd17336">
    <property type="entry name" value="MFS_SLCO_OATP"/>
    <property type="match status" value="1"/>
</dbReference>
<dbReference type="Proteomes" id="UP000015104">
    <property type="component" value="Unassembled WGS sequence"/>
</dbReference>
<feature type="transmembrane region" description="Helical" evidence="8">
    <location>
        <begin position="543"/>
        <end position="567"/>
    </location>
</feature>
<comment type="subcellular location">
    <subcellularLocation>
        <location evidence="1 8">Cell membrane</location>
        <topology evidence="1 8">Multi-pass membrane protein</topology>
    </subcellularLocation>
</comment>
<dbReference type="NCBIfam" id="TIGR00805">
    <property type="entry name" value="oat"/>
    <property type="match status" value="1"/>
</dbReference>
<feature type="transmembrane region" description="Helical" evidence="8">
    <location>
        <begin position="113"/>
        <end position="135"/>
    </location>
</feature>
<dbReference type="GO" id="GO:0006811">
    <property type="term" value="P:monoatomic ion transport"/>
    <property type="evidence" value="ECO:0007669"/>
    <property type="project" value="UniProtKB-KW"/>
</dbReference>
<name>T1K555_TETUR</name>
<dbReference type="OMA" id="MVYWIFT"/>
<organism evidence="10 11">
    <name type="scientific">Tetranychus urticae</name>
    <name type="common">Two-spotted spider mite</name>
    <dbReference type="NCBI Taxonomy" id="32264"/>
    <lineage>
        <taxon>Eukaryota</taxon>
        <taxon>Metazoa</taxon>
        <taxon>Ecdysozoa</taxon>
        <taxon>Arthropoda</taxon>
        <taxon>Chelicerata</taxon>
        <taxon>Arachnida</taxon>
        <taxon>Acari</taxon>
        <taxon>Acariformes</taxon>
        <taxon>Trombidiformes</taxon>
        <taxon>Prostigmata</taxon>
        <taxon>Eleutherengona</taxon>
        <taxon>Raphignathae</taxon>
        <taxon>Tetranychoidea</taxon>
        <taxon>Tetranychidae</taxon>
        <taxon>Tetranychus</taxon>
    </lineage>
</organism>
<keyword evidence="11" id="KW-1185">Reference proteome</keyword>
<evidence type="ECO:0000256" key="8">
    <source>
        <dbReference type="RuleBase" id="RU362056"/>
    </source>
</evidence>
<dbReference type="EnsemblMetazoa" id="tetur05g05080.1">
    <property type="protein sequence ID" value="tetur05g05080.1"/>
    <property type="gene ID" value="tetur05g05080"/>
</dbReference>
<dbReference type="Pfam" id="PF03137">
    <property type="entry name" value="OATP"/>
    <property type="match status" value="1"/>
</dbReference>
<evidence type="ECO:0000256" key="5">
    <source>
        <dbReference type="ARBA" id="ARBA00022989"/>
    </source>
</evidence>
<keyword evidence="8" id="KW-0813">Transport</keyword>
<reference evidence="11" key="1">
    <citation type="submission" date="2011-08" db="EMBL/GenBank/DDBJ databases">
        <authorList>
            <person name="Rombauts S."/>
        </authorList>
    </citation>
    <scope>NUCLEOTIDE SEQUENCE</scope>
    <source>
        <strain evidence="11">London</strain>
    </source>
</reference>
<evidence type="ECO:0000256" key="7">
    <source>
        <dbReference type="ARBA" id="ARBA00023157"/>
    </source>
</evidence>
<dbReference type="PANTHER" id="PTHR11388">
    <property type="entry name" value="ORGANIC ANION TRANSPORTER"/>
    <property type="match status" value="1"/>
</dbReference>
<dbReference type="GO" id="GO:0015347">
    <property type="term" value="F:sodium-independent organic anion transmembrane transporter activity"/>
    <property type="evidence" value="ECO:0007669"/>
    <property type="project" value="TreeGrafter"/>
</dbReference>
<comment type="caution">
    <text evidence="8">Lacks conserved residue(s) required for the propagation of feature annotation.</text>
</comment>
<dbReference type="OrthoDB" id="5062115at2759"/>
<keyword evidence="4 8" id="KW-0812">Transmembrane</keyword>
<evidence type="ECO:0000256" key="3">
    <source>
        <dbReference type="ARBA" id="ARBA00022475"/>
    </source>
</evidence>
<feature type="transmembrane region" description="Helical" evidence="8">
    <location>
        <begin position="84"/>
        <end position="106"/>
    </location>
</feature>
<keyword evidence="3" id="KW-1003">Cell membrane</keyword>
<accession>T1K555</accession>
<dbReference type="InterPro" id="IPR004156">
    <property type="entry name" value="OATP"/>
</dbReference>
<feature type="transmembrane region" description="Helical" evidence="8">
    <location>
        <begin position="596"/>
        <end position="619"/>
    </location>
</feature>
<dbReference type="GO" id="GO:0043252">
    <property type="term" value="P:sodium-independent organic anion transport"/>
    <property type="evidence" value="ECO:0007669"/>
    <property type="project" value="TreeGrafter"/>
</dbReference>
<dbReference type="SUPFAM" id="SSF100895">
    <property type="entry name" value="Kazal-type serine protease inhibitors"/>
    <property type="match status" value="1"/>
</dbReference>
<comment type="similarity">
    <text evidence="2 8">Belongs to the organo anion transporter (TC 2.A.60) family.</text>
</comment>
<reference evidence="10" key="2">
    <citation type="submission" date="2015-06" db="UniProtKB">
        <authorList>
            <consortium name="EnsemblMetazoa"/>
        </authorList>
    </citation>
    <scope>IDENTIFICATION</scope>
</reference>
<dbReference type="GO" id="GO:0016323">
    <property type="term" value="C:basolateral plasma membrane"/>
    <property type="evidence" value="ECO:0007669"/>
    <property type="project" value="TreeGrafter"/>
</dbReference>
<evidence type="ECO:0000256" key="2">
    <source>
        <dbReference type="ARBA" id="ARBA00009657"/>
    </source>
</evidence>
<dbReference type="PANTHER" id="PTHR11388:SF76">
    <property type="entry name" value="SOLUTE CARRIER ORGANIC ANION TRANSPORTER FAMILY MEMBER"/>
    <property type="match status" value="1"/>
</dbReference>
<dbReference type="SUPFAM" id="SSF103473">
    <property type="entry name" value="MFS general substrate transporter"/>
    <property type="match status" value="1"/>
</dbReference>
<dbReference type="HOGENOM" id="CLU_008954_1_3_1"/>
<evidence type="ECO:0000259" key="9">
    <source>
        <dbReference type="PROSITE" id="PS51465"/>
    </source>
</evidence>
<feature type="transmembrane region" description="Helical" evidence="8">
    <location>
        <begin position="46"/>
        <end position="64"/>
    </location>
</feature>
<evidence type="ECO:0000256" key="4">
    <source>
        <dbReference type="ARBA" id="ARBA00022692"/>
    </source>
</evidence>
<dbReference type="eggNOG" id="KOG3626">
    <property type="taxonomic scope" value="Eukaryota"/>
</dbReference>
<proteinExistence type="inferred from homology"/>
<dbReference type="PROSITE" id="PS51465">
    <property type="entry name" value="KAZAL_2"/>
    <property type="match status" value="1"/>
</dbReference>
<dbReference type="InterPro" id="IPR036058">
    <property type="entry name" value="Kazal_dom_sf"/>
</dbReference>
<keyword evidence="6 8" id="KW-0472">Membrane</keyword>
<evidence type="ECO:0000256" key="1">
    <source>
        <dbReference type="ARBA" id="ARBA00004651"/>
    </source>
</evidence>
<dbReference type="InterPro" id="IPR002350">
    <property type="entry name" value="Kazal_dom"/>
</dbReference>
<feature type="transmembrane region" description="Helical" evidence="8">
    <location>
        <begin position="509"/>
        <end position="531"/>
    </location>
</feature>
<evidence type="ECO:0000256" key="6">
    <source>
        <dbReference type="ARBA" id="ARBA00023136"/>
    </source>
</evidence>
<dbReference type="Pfam" id="PF07648">
    <property type="entry name" value="Kazal_2"/>
    <property type="match status" value="1"/>
</dbReference>
<dbReference type="KEGG" id="tut:107360496"/>
<feature type="transmembrane region" description="Helical" evidence="8">
    <location>
        <begin position="229"/>
        <end position="249"/>
    </location>
</feature>
<feature type="transmembrane region" description="Helical" evidence="8">
    <location>
        <begin position="269"/>
        <end position="290"/>
    </location>
</feature>
<dbReference type="AlphaFoldDB" id="T1K555"/>
<keyword evidence="5 8" id="KW-1133">Transmembrane helix</keyword>
<feature type="domain" description="Kazal-like" evidence="9">
    <location>
        <begin position="433"/>
        <end position="486"/>
    </location>
</feature>
<dbReference type="Gene3D" id="1.20.1250.20">
    <property type="entry name" value="MFS general substrate transporter like domains"/>
    <property type="match status" value="1"/>
</dbReference>
<dbReference type="EMBL" id="CAEY01001585">
    <property type="status" value="NOT_ANNOTATED_CDS"/>
    <property type="molecule type" value="Genomic_DNA"/>
</dbReference>
<dbReference type="InterPro" id="IPR036259">
    <property type="entry name" value="MFS_trans_sf"/>
</dbReference>
<protein>
    <recommendedName>
        <fullName evidence="8">Solute carrier organic anion transporter family member</fullName>
    </recommendedName>
</protein>
<feature type="transmembrane region" description="Helical" evidence="8">
    <location>
        <begin position="393"/>
        <end position="414"/>
    </location>
</feature>
<keyword evidence="7" id="KW-1015">Disulfide bond</keyword>